<evidence type="ECO:0000313" key="1">
    <source>
        <dbReference type="EMBL" id="PZP51995.1"/>
    </source>
</evidence>
<dbReference type="InterPro" id="IPR023214">
    <property type="entry name" value="HAD_sf"/>
</dbReference>
<dbReference type="EMBL" id="QFOI01000015">
    <property type="protein sequence ID" value="PZP51995.1"/>
    <property type="molecule type" value="Genomic_DNA"/>
</dbReference>
<gene>
    <name evidence="1" type="ORF">DI598_01775</name>
</gene>
<organism evidence="1 2">
    <name type="scientific">Pseudopedobacter saltans</name>
    <dbReference type="NCBI Taxonomy" id="151895"/>
    <lineage>
        <taxon>Bacteria</taxon>
        <taxon>Pseudomonadati</taxon>
        <taxon>Bacteroidota</taxon>
        <taxon>Sphingobacteriia</taxon>
        <taxon>Sphingobacteriales</taxon>
        <taxon>Sphingobacteriaceae</taxon>
        <taxon>Pseudopedobacter</taxon>
    </lineage>
</organism>
<accession>A0A2W5F7M9</accession>
<proteinExistence type="predicted"/>
<dbReference type="Gene3D" id="1.10.150.240">
    <property type="entry name" value="Putative phosphatase, domain 2"/>
    <property type="match status" value="1"/>
</dbReference>
<dbReference type="PANTHER" id="PTHR47478:SF1">
    <property type="entry name" value="PYRIMIDINE 5'-NUCLEOTIDASE YJJG"/>
    <property type="match status" value="1"/>
</dbReference>
<dbReference type="AlphaFoldDB" id="A0A2W5F7M9"/>
<dbReference type="SFLD" id="SFLDG01129">
    <property type="entry name" value="C1.5:_HAD__Beta-PGM__Phosphata"/>
    <property type="match status" value="1"/>
</dbReference>
<dbReference type="SUPFAM" id="SSF56784">
    <property type="entry name" value="HAD-like"/>
    <property type="match status" value="1"/>
</dbReference>
<protein>
    <submittedName>
        <fullName evidence="1">Noncanonical pyrimidine nucleotidase, YjjG family</fullName>
    </submittedName>
</protein>
<sequence>MTYQNIFFDLDHTIWDFEANAKDSIREVFQQTNLNERGIEDFDLFFDHYSVHNTRLWDLYTKGRIKQDVLKWKRMYLAMLDFKIADEVLAKDMDRQFLTILPTKSKVFPYTFEILDYLLEKNYRLHLITNGFDAIQAGKLKSSQLEKYFENVVTSEGSGSLKPKAEIFEYALNAAKAKRQSSIMIGDNQDADIAGANNVEIDTVWVNHIDAKQIIPSKYTITSLDQLEGIL</sequence>
<dbReference type="InterPro" id="IPR036412">
    <property type="entry name" value="HAD-like_sf"/>
</dbReference>
<reference evidence="1 2" key="1">
    <citation type="submission" date="2017-11" db="EMBL/GenBank/DDBJ databases">
        <title>Infants hospitalized years apart are colonized by the same room-sourced microbial strains.</title>
        <authorList>
            <person name="Brooks B."/>
            <person name="Olm M.R."/>
            <person name="Firek B.A."/>
            <person name="Baker R."/>
            <person name="Thomas B.C."/>
            <person name="Morowitz M.J."/>
            <person name="Banfield J.F."/>
        </authorList>
    </citation>
    <scope>NUCLEOTIDE SEQUENCE [LARGE SCALE GENOMIC DNA]</scope>
    <source>
        <strain evidence="1">S2_009_000_R2_76</strain>
    </source>
</reference>
<dbReference type="SFLD" id="SFLDS00003">
    <property type="entry name" value="Haloacid_Dehalogenase"/>
    <property type="match status" value="1"/>
</dbReference>
<dbReference type="GO" id="GO:0008253">
    <property type="term" value="F:5'-nucleotidase activity"/>
    <property type="evidence" value="ECO:0007669"/>
    <property type="project" value="InterPro"/>
</dbReference>
<evidence type="ECO:0000313" key="2">
    <source>
        <dbReference type="Proteomes" id="UP000249645"/>
    </source>
</evidence>
<dbReference type="PRINTS" id="PR00413">
    <property type="entry name" value="HADHALOGNASE"/>
</dbReference>
<dbReference type="Gene3D" id="3.40.50.1000">
    <property type="entry name" value="HAD superfamily/HAD-like"/>
    <property type="match status" value="1"/>
</dbReference>
<comment type="caution">
    <text evidence="1">The sequence shown here is derived from an EMBL/GenBank/DDBJ whole genome shotgun (WGS) entry which is preliminary data.</text>
</comment>
<dbReference type="InterPro" id="IPR006439">
    <property type="entry name" value="HAD-SF_hydro_IA"/>
</dbReference>
<dbReference type="NCBIfam" id="TIGR02254">
    <property type="entry name" value="YjjG_YfnB"/>
    <property type="match status" value="1"/>
</dbReference>
<dbReference type="InterPro" id="IPR041492">
    <property type="entry name" value="HAD_2"/>
</dbReference>
<dbReference type="InterPro" id="IPR052550">
    <property type="entry name" value="Pyrimidine_5'-ntase_YjjG"/>
</dbReference>
<name>A0A2W5F7M9_9SPHI</name>
<dbReference type="Proteomes" id="UP000249645">
    <property type="component" value="Unassembled WGS sequence"/>
</dbReference>
<dbReference type="PANTHER" id="PTHR47478">
    <property type="match status" value="1"/>
</dbReference>
<dbReference type="NCBIfam" id="TIGR01549">
    <property type="entry name" value="HAD-SF-IA-v1"/>
    <property type="match status" value="1"/>
</dbReference>
<dbReference type="Pfam" id="PF13419">
    <property type="entry name" value="HAD_2"/>
    <property type="match status" value="1"/>
</dbReference>
<dbReference type="InterPro" id="IPR011951">
    <property type="entry name" value="HAD-SF_hydro_IA_YjjG/PynA"/>
</dbReference>
<dbReference type="InterPro" id="IPR023198">
    <property type="entry name" value="PGP-like_dom2"/>
</dbReference>